<comment type="caution">
    <text evidence="2">The sequence shown here is derived from an EMBL/GenBank/DDBJ whole genome shotgun (WGS) entry which is preliminary data.</text>
</comment>
<dbReference type="Proteomes" id="UP000683925">
    <property type="component" value="Unassembled WGS sequence"/>
</dbReference>
<keyword evidence="1" id="KW-0472">Membrane</keyword>
<organism evidence="2 3">
    <name type="scientific">Paramecium octaurelia</name>
    <dbReference type="NCBI Taxonomy" id="43137"/>
    <lineage>
        <taxon>Eukaryota</taxon>
        <taxon>Sar</taxon>
        <taxon>Alveolata</taxon>
        <taxon>Ciliophora</taxon>
        <taxon>Intramacronucleata</taxon>
        <taxon>Oligohymenophorea</taxon>
        <taxon>Peniculida</taxon>
        <taxon>Parameciidae</taxon>
        <taxon>Paramecium</taxon>
    </lineage>
</organism>
<dbReference type="OrthoDB" id="2117703at2759"/>
<reference evidence="2" key="1">
    <citation type="submission" date="2021-01" db="EMBL/GenBank/DDBJ databases">
        <authorList>
            <consortium name="Genoscope - CEA"/>
            <person name="William W."/>
        </authorList>
    </citation>
    <scope>NUCLEOTIDE SEQUENCE</scope>
</reference>
<evidence type="ECO:0000313" key="2">
    <source>
        <dbReference type="EMBL" id="CAD8172581.1"/>
    </source>
</evidence>
<proteinExistence type="predicted"/>
<sequence>MIKNEGLDVLQYRTFFKLCRLESNSFSLEKKDWITFILIHYIQYRVISLMIFGINSPQFIKQMIDAIDFYQKNIGR</sequence>
<evidence type="ECO:0000313" key="3">
    <source>
        <dbReference type="Proteomes" id="UP000683925"/>
    </source>
</evidence>
<dbReference type="EMBL" id="CAJJDP010000059">
    <property type="protein sequence ID" value="CAD8172581.1"/>
    <property type="molecule type" value="Genomic_DNA"/>
</dbReference>
<keyword evidence="1" id="KW-1133">Transmembrane helix</keyword>
<keyword evidence="1" id="KW-0812">Transmembrane</keyword>
<keyword evidence="3" id="KW-1185">Reference proteome</keyword>
<evidence type="ECO:0000256" key="1">
    <source>
        <dbReference type="SAM" id="Phobius"/>
    </source>
</evidence>
<feature type="transmembrane region" description="Helical" evidence="1">
    <location>
        <begin position="33"/>
        <end position="54"/>
    </location>
</feature>
<accession>A0A8S1V778</accession>
<gene>
    <name evidence="2" type="ORF">POCTA_138.1.T0600188</name>
</gene>
<dbReference type="AlphaFoldDB" id="A0A8S1V778"/>
<protein>
    <submittedName>
        <fullName evidence="2">Uncharacterized protein</fullName>
    </submittedName>
</protein>
<name>A0A8S1V778_PAROT</name>